<dbReference type="HAMAP" id="MF_00710">
    <property type="entry name" value="Malonate_deCO2ase_dsu"/>
    <property type="match status" value="1"/>
</dbReference>
<evidence type="ECO:0000313" key="7">
    <source>
        <dbReference type="EMBL" id="ENV72392.1"/>
    </source>
</evidence>
<dbReference type="PATRIC" id="fig|1217662.4.peg.1808"/>
<dbReference type="NCBIfam" id="TIGR03130">
    <property type="entry name" value="malonate_delta"/>
    <property type="match status" value="1"/>
</dbReference>
<dbReference type="Pfam" id="PF06857">
    <property type="entry name" value="ACP"/>
    <property type="match status" value="1"/>
</dbReference>
<dbReference type="GO" id="GO:0005737">
    <property type="term" value="C:cytoplasm"/>
    <property type="evidence" value="ECO:0007669"/>
    <property type="project" value="UniProtKB-SubCell"/>
</dbReference>
<comment type="caution">
    <text evidence="7">The sequence shown here is derived from an EMBL/GenBank/DDBJ whole genome shotgun (WGS) entry which is preliminary data.</text>
</comment>
<organism evidence="7 8">
    <name type="scientific">Acinetobacter johnsonii ANC 3681</name>
    <dbReference type="NCBI Taxonomy" id="1217662"/>
    <lineage>
        <taxon>Bacteria</taxon>
        <taxon>Pseudomonadati</taxon>
        <taxon>Pseudomonadota</taxon>
        <taxon>Gammaproteobacteria</taxon>
        <taxon>Moraxellales</taxon>
        <taxon>Moraxellaceae</taxon>
        <taxon>Acinetobacter</taxon>
    </lineage>
</organism>
<dbReference type="Proteomes" id="UP000018444">
    <property type="component" value="Unassembled WGS sequence"/>
</dbReference>
<comment type="PTM">
    <text evidence="4 6">Covalently binds the prosthetic group of malonate decarboxylase.</text>
</comment>
<protein>
    <recommendedName>
        <fullName evidence="4 5">Malonate decarboxylase acyl carrier protein</fullName>
    </recommendedName>
    <alternativeName>
        <fullName evidence="4">Malonate decarboxylase subunit delta</fullName>
    </alternativeName>
</protein>
<dbReference type="AlphaFoldDB" id="N9BFG2"/>
<dbReference type="EMBL" id="APPZ01000007">
    <property type="protein sequence ID" value="ENV72392.1"/>
    <property type="molecule type" value="Genomic_DNA"/>
</dbReference>
<dbReference type="InterPro" id="IPR009662">
    <property type="entry name" value="Malonate_deCO2ase_dsu"/>
</dbReference>
<name>N9BFG2_ACIJO</name>
<keyword evidence="2 4" id="KW-0963">Cytoplasm</keyword>
<reference evidence="7 8" key="1">
    <citation type="submission" date="2013-02" db="EMBL/GenBank/DDBJ databases">
        <title>The Genome Sequence of Acinetobacter johnsonii ANC 3681.</title>
        <authorList>
            <consortium name="The Broad Institute Genome Sequencing Platform"/>
            <consortium name="The Broad Institute Genome Sequencing Center for Infectious Disease"/>
            <person name="Cerqueira G."/>
            <person name="Feldgarden M."/>
            <person name="Courvalin P."/>
            <person name="Perichon B."/>
            <person name="Grillot-Courvalin C."/>
            <person name="Clermont D."/>
            <person name="Rocha E."/>
            <person name="Yoon E.-J."/>
            <person name="Nemec A."/>
            <person name="Walker B."/>
            <person name="Young S.K."/>
            <person name="Zeng Q."/>
            <person name="Gargeya S."/>
            <person name="Fitzgerald M."/>
            <person name="Haas B."/>
            <person name="Abouelleil A."/>
            <person name="Alvarado L."/>
            <person name="Arachchi H.M."/>
            <person name="Berlin A.M."/>
            <person name="Chapman S.B."/>
            <person name="Dewar J."/>
            <person name="Goldberg J."/>
            <person name="Griggs A."/>
            <person name="Gujja S."/>
            <person name="Hansen M."/>
            <person name="Howarth C."/>
            <person name="Imamovic A."/>
            <person name="Larimer J."/>
            <person name="McCowan C."/>
            <person name="Murphy C."/>
            <person name="Neiman D."/>
            <person name="Pearson M."/>
            <person name="Priest M."/>
            <person name="Roberts A."/>
            <person name="Saif S."/>
            <person name="Shea T."/>
            <person name="Sisk P."/>
            <person name="Sykes S."/>
            <person name="Wortman J."/>
            <person name="Nusbaum C."/>
            <person name="Birren B."/>
        </authorList>
    </citation>
    <scope>NUCLEOTIDE SEQUENCE [LARGE SCALE GENOMIC DNA]</scope>
    <source>
        <strain evidence="7 8">ANC 3681</strain>
    </source>
</reference>
<evidence type="ECO:0000256" key="5">
    <source>
        <dbReference type="NCBIfam" id="TIGR03130"/>
    </source>
</evidence>
<proteinExistence type="inferred from homology"/>
<feature type="modified residue" description="O-(phosphoribosyl dephospho-coenzyme A)serine" evidence="4 6">
    <location>
        <position position="45"/>
    </location>
</feature>
<accession>N9BFG2</accession>
<comment type="similarity">
    <text evidence="4">Belongs to the MdcC family.</text>
</comment>
<evidence type="ECO:0000256" key="3">
    <source>
        <dbReference type="ARBA" id="ARBA00022553"/>
    </source>
</evidence>
<comment type="subcellular location">
    <subcellularLocation>
        <location evidence="1 4">Cytoplasm</location>
    </subcellularLocation>
</comment>
<gene>
    <name evidence="4" type="primary">mdcC</name>
    <name evidence="7" type="ORF">F946_01867</name>
</gene>
<evidence type="ECO:0000256" key="2">
    <source>
        <dbReference type="ARBA" id="ARBA00022490"/>
    </source>
</evidence>
<evidence type="ECO:0000256" key="6">
    <source>
        <dbReference type="PIRSR" id="PIRSR609662-50"/>
    </source>
</evidence>
<evidence type="ECO:0000256" key="4">
    <source>
        <dbReference type="HAMAP-Rule" id="MF_00710"/>
    </source>
</evidence>
<dbReference type="GO" id="GO:0000036">
    <property type="term" value="F:acyl carrier activity"/>
    <property type="evidence" value="ECO:0007669"/>
    <property type="project" value="UniProtKB-UniRule"/>
</dbReference>
<dbReference type="HOGENOM" id="CLU_173135_0_0_6"/>
<comment type="function">
    <text evidence="4">Subunit of malonate decarboxylase, it is an acyl carrier protein to which acetyl and malonyl thioester residues are bound via a 2'-(5''-phosphoribosyl)-3'-dephospho-CoA prosthetic group and turn over during the catalytic mechanism.</text>
</comment>
<evidence type="ECO:0000313" key="8">
    <source>
        <dbReference type="Proteomes" id="UP000018444"/>
    </source>
</evidence>
<evidence type="ECO:0000256" key="1">
    <source>
        <dbReference type="ARBA" id="ARBA00004496"/>
    </source>
</evidence>
<keyword evidence="3 4" id="KW-0597">Phosphoprotein</keyword>
<sequence length="120" mass="13152">MVRWFIQPAKPFQKLVIDMEKLKFELQSAPLSAEQAAVICGVVGSGNLEVLVSQHDQADICQIEVTTSAVGFQHVWQSVLNEFAQRHAVAGLKFQLNDMGATPAVVNLRLSQAISMFKGV</sequence>
<dbReference type="InterPro" id="IPR023439">
    <property type="entry name" value="Mal_deCO2ase/Cit_lyase_ACP"/>
</dbReference>